<proteinExistence type="predicted"/>
<dbReference type="EMBL" id="LLXI01006159">
    <property type="protein sequence ID" value="PKY61966.1"/>
    <property type="molecule type" value="Genomic_DNA"/>
</dbReference>
<evidence type="ECO:0000256" key="1">
    <source>
        <dbReference type="SAM" id="MobiDB-lite"/>
    </source>
</evidence>
<dbReference type="VEuPathDB" id="FungiDB:FUN_022703"/>
<reference evidence="3 5" key="1">
    <citation type="submission" date="2015-10" db="EMBL/GenBank/DDBJ databases">
        <title>Genome analyses suggest a sexual origin of heterokaryosis in a supposedly ancient asexual fungus.</title>
        <authorList>
            <person name="Ropars J."/>
            <person name="Sedzielewska K."/>
            <person name="Noel J."/>
            <person name="Charron P."/>
            <person name="Farinelli L."/>
            <person name="Marton T."/>
            <person name="Kruger M."/>
            <person name="Pelin A."/>
            <person name="Brachmann A."/>
            <person name="Corradi N."/>
        </authorList>
    </citation>
    <scope>NUCLEOTIDE SEQUENCE [LARGE SCALE GENOMIC DNA]</scope>
    <source>
        <strain evidence="3 5">A4</strain>
    </source>
</reference>
<keyword evidence="5" id="KW-1185">Reference proteome</keyword>
<feature type="compositionally biased region" description="Polar residues" evidence="1">
    <location>
        <begin position="91"/>
        <end position="101"/>
    </location>
</feature>
<dbReference type="AlphaFoldDB" id="A0A2I1HSX9"/>
<dbReference type="EMBL" id="LLXI01005495">
    <property type="protein sequence ID" value="PKY61545.1"/>
    <property type="molecule type" value="Genomic_DNA"/>
</dbReference>
<evidence type="ECO:0000313" key="2">
    <source>
        <dbReference type="EMBL" id="PKY61545.1"/>
    </source>
</evidence>
<feature type="region of interest" description="Disordered" evidence="1">
    <location>
        <begin position="91"/>
        <end position="113"/>
    </location>
</feature>
<dbReference type="VEuPathDB" id="FungiDB:RhiirA1_474476"/>
<accession>A0A2I1HSX9</accession>
<evidence type="ECO:0000313" key="3">
    <source>
        <dbReference type="EMBL" id="PKY61966.1"/>
    </source>
</evidence>
<evidence type="ECO:0000313" key="5">
    <source>
        <dbReference type="Proteomes" id="UP000234323"/>
    </source>
</evidence>
<comment type="caution">
    <text evidence="3">The sequence shown here is derived from an EMBL/GenBank/DDBJ whole genome shotgun (WGS) entry which is preliminary data.</text>
</comment>
<evidence type="ECO:0008006" key="6">
    <source>
        <dbReference type="Google" id="ProtNLM"/>
    </source>
</evidence>
<gene>
    <name evidence="2" type="ORF">RhiirA4_486654</name>
    <name evidence="3" type="ORF">RhiirA4_487669</name>
    <name evidence="4" type="ORF">RhiirA4_488417</name>
</gene>
<evidence type="ECO:0000313" key="4">
    <source>
        <dbReference type="EMBL" id="PKY62252.1"/>
    </source>
</evidence>
<feature type="compositionally biased region" description="Acidic residues" evidence="1">
    <location>
        <begin position="104"/>
        <end position="113"/>
    </location>
</feature>
<dbReference type="Proteomes" id="UP000234323">
    <property type="component" value="Unassembled WGS sequence"/>
</dbReference>
<dbReference type="EMBL" id="LLXI01006732">
    <property type="protein sequence ID" value="PKY62252.1"/>
    <property type="molecule type" value="Genomic_DNA"/>
</dbReference>
<name>A0A2I1HSX9_9GLOM</name>
<sequence length="148" mass="17589">MYYYRAWSGKEPKCILCEFDDFWLVKYPFDLESYRQFDNDIWRYWCYISVSTNDLGFVACRIFGICVNAASVERLWSCMGFLQTNRQNVRDNSPAANLKTNSEPIEDDSDDEITESRLENDFSEYLQGWAEMLEEEKNAELDEETEEQ</sequence>
<protein>
    <recommendedName>
        <fullName evidence="6">HAT C-terminal dimerisation domain-containing protein</fullName>
    </recommendedName>
</protein>
<feature type="non-terminal residue" evidence="3">
    <location>
        <position position="148"/>
    </location>
</feature>
<organism evidence="3 5">
    <name type="scientific">Rhizophagus irregularis</name>
    <dbReference type="NCBI Taxonomy" id="588596"/>
    <lineage>
        <taxon>Eukaryota</taxon>
        <taxon>Fungi</taxon>
        <taxon>Fungi incertae sedis</taxon>
        <taxon>Mucoromycota</taxon>
        <taxon>Glomeromycotina</taxon>
        <taxon>Glomeromycetes</taxon>
        <taxon>Glomerales</taxon>
        <taxon>Glomeraceae</taxon>
        <taxon>Rhizophagus</taxon>
    </lineage>
</organism>